<evidence type="ECO:0000256" key="1">
    <source>
        <dbReference type="SAM" id="MobiDB-lite"/>
    </source>
</evidence>
<feature type="region of interest" description="Disordered" evidence="1">
    <location>
        <begin position="13"/>
        <end position="90"/>
    </location>
</feature>
<reference evidence="2 3" key="1">
    <citation type="submission" date="2016-10" db="EMBL/GenBank/DDBJ databases">
        <authorList>
            <person name="de Groot N.N."/>
        </authorList>
    </citation>
    <scope>NUCLEOTIDE SEQUENCE [LARGE SCALE GENOMIC DNA]</scope>
    <source>
        <strain evidence="2 3">CGMCC 4.5681</strain>
    </source>
</reference>
<organism evidence="2 3">
    <name type="scientific">Nonomuraea maritima</name>
    <dbReference type="NCBI Taxonomy" id="683260"/>
    <lineage>
        <taxon>Bacteria</taxon>
        <taxon>Bacillati</taxon>
        <taxon>Actinomycetota</taxon>
        <taxon>Actinomycetes</taxon>
        <taxon>Streptosporangiales</taxon>
        <taxon>Streptosporangiaceae</taxon>
        <taxon>Nonomuraea</taxon>
    </lineage>
</organism>
<accession>A0A1G8T406</accession>
<evidence type="ECO:0000313" key="2">
    <source>
        <dbReference type="EMBL" id="SDJ36144.1"/>
    </source>
</evidence>
<gene>
    <name evidence="2" type="ORF">SAMN05421874_101562</name>
</gene>
<dbReference type="AlphaFoldDB" id="A0A1G8T406"/>
<feature type="compositionally biased region" description="Pro residues" evidence="1">
    <location>
        <begin position="36"/>
        <end position="46"/>
    </location>
</feature>
<dbReference type="Proteomes" id="UP000198683">
    <property type="component" value="Unassembled WGS sequence"/>
</dbReference>
<feature type="compositionally biased region" description="Basic and acidic residues" evidence="1">
    <location>
        <begin position="19"/>
        <end position="35"/>
    </location>
</feature>
<dbReference type="EMBL" id="FNFB01000001">
    <property type="protein sequence ID" value="SDJ36144.1"/>
    <property type="molecule type" value="Genomic_DNA"/>
</dbReference>
<feature type="compositionally biased region" description="Basic and acidic residues" evidence="1">
    <location>
        <begin position="47"/>
        <end position="71"/>
    </location>
</feature>
<dbReference type="RefSeq" id="WP_090759164.1">
    <property type="nucleotide sequence ID" value="NZ_FNFB01000001.1"/>
</dbReference>
<keyword evidence="3" id="KW-1185">Reference proteome</keyword>
<name>A0A1G8T406_9ACTN</name>
<sequence>MPPVAVVPSVAAEPVVAPRADDGRRPARPLKDRPPVPRPQGSPEPPSVRERPRDAERRTVQERPARDERRAVRPRTLPRRGLPDPCATFHDFRRGACHTFLERLTR</sequence>
<evidence type="ECO:0000313" key="3">
    <source>
        <dbReference type="Proteomes" id="UP000198683"/>
    </source>
</evidence>
<protein>
    <submittedName>
        <fullName evidence="2">Uncharacterized protein</fullName>
    </submittedName>
</protein>
<proteinExistence type="predicted"/>